<dbReference type="Pfam" id="PF01569">
    <property type="entry name" value="PAP2"/>
    <property type="match status" value="1"/>
</dbReference>
<name>A0A1H0FUJ4_HALAD</name>
<dbReference type="OrthoDB" id="9789113at2"/>
<keyword evidence="1" id="KW-0812">Transmembrane</keyword>
<dbReference type="Proteomes" id="UP000198860">
    <property type="component" value="Unassembled WGS sequence"/>
</dbReference>
<dbReference type="AlphaFoldDB" id="A0A1H0FUJ4"/>
<dbReference type="SMART" id="SM00014">
    <property type="entry name" value="acidPPc"/>
    <property type="match status" value="1"/>
</dbReference>
<dbReference type="InterPro" id="IPR000326">
    <property type="entry name" value="PAP2/HPO"/>
</dbReference>
<dbReference type="InterPro" id="IPR036938">
    <property type="entry name" value="PAP2/HPO_sf"/>
</dbReference>
<evidence type="ECO:0000256" key="1">
    <source>
        <dbReference type="SAM" id="Phobius"/>
    </source>
</evidence>
<feature type="transmembrane region" description="Helical" evidence="1">
    <location>
        <begin position="61"/>
        <end position="79"/>
    </location>
</feature>
<evidence type="ECO:0000313" key="3">
    <source>
        <dbReference type="EMBL" id="SDN98310.1"/>
    </source>
</evidence>
<keyword evidence="1" id="KW-1133">Transmembrane helix</keyword>
<gene>
    <name evidence="3" type="ORF">SAMN05421677_102118</name>
</gene>
<sequence>MHRRLQWLLALNLFLFVLFSLGVMTTPPFLTTMDEWGMKTTADSDDQTTIQIARFFSTVTSYKVCLTTGFIVSFIFIYLNKYRTSFFILLGAACSKFISAGLKDFFSRERPLVDSFVSVNGGAFPSAHMIYAVFLTGSLFILFSVYLKRTGRGIFMLGGFLVVGMVGWSRVHLGAHYISDVLGGFFIGFVWLLVMDLLSQKKISNDVRRKDS</sequence>
<reference evidence="4" key="1">
    <citation type="submission" date="2016-10" db="EMBL/GenBank/DDBJ databases">
        <authorList>
            <person name="Varghese N."/>
            <person name="Submissions S."/>
        </authorList>
    </citation>
    <scope>NUCLEOTIDE SEQUENCE [LARGE SCALE GENOMIC DNA]</scope>
    <source>
        <strain evidence="4">CGMCC 1.3703</strain>
    </source>
</reference>
<proteinExistence type="predicted"/>
<accession>A0A1H0FUJ4</accession>
<dbReference type="CDD" id="cd03392">
    <property type="entry name" value="PAP2_like_2"/>
    <property type="match status" value="1"/>
</dbReference>
<evidence type="ECO:0000259" key="2">
    <source>
        <dbReference type="SMART" id="SM00014"/>
    </source>
</evidence>
<organism evidence="3 4">
    <name type="scientific">Halobacillus aidingensis</name>
    <dbReference type="NCBI Taxonomy" id="240303"/>
    <lineage>
        <taxon>Bacteria</taxon>
        <taxon>Bacillati</taxon>
        <taxon>Bacillota</taxon>
        <taxon>Bacilli</taxon>
        <taxon>Bacillales</taxon>
        <taxon>Bacillaceae</taxon>
        <taxon>Halobacillus</taxon>
    </lineage>
</organism>
<evidence type="ECO:0000313" key="4">
    <source>
        <dbReference type="Proteomes" id="UP000198860"/>
    </source>
</evidence>
<feature type="transmembrane region" description="Helical" evidence="1">
    <location>
        <begin position="7"/>
        <end position="30"/>
    </location>
</feature>
<dbReference type="STRING" id="240303.SAMN05421677_102118"/>
<dbReference type="Gene3D" id="1.20.144.10">
    <property type="entry name" value="Phosphatidic acid phosphatase type 2/haloperoxidase"/>
    <property type="match status" value="2"/>
</dbReference>
<feature type="transmembrane region" description="Helical" evidence="1">
    <location>
        <begin position="86"/>
        <end position="106"/>
    </location>
</feature>
<dbReference type="PANTHER" id="PTHR14969">
    <property type="entry name" value="SPHINGOSINE-1-PHOSPHATE PHOSPHOHYDROLASE"/>
    <property type="match status" value="1"/>
</dbReference>
<dbReference type="PANTHER" id="PTHR14969:SF13">
    <property type="entry name" value="AT30094P"/>
    <property type="match status" value="1"/>
</dbReference>
<feature type="domain" description="Phosphatidic acid phosphatase type 2/haloperoxidase" evidence="2">
    <location>
        <begin position="85"/>
        <end position="196"/>
    </location>
</feature>
<dbReference type="SUPFAM" id="SSF48317">
    <property type="entry name" value="Acid phosphatase/Vanadium-dependent haloperoxidase"/>
    <property type="match status" value="1"/>
</dbReference>
<keyword evidence="4" id="KW-1185">Reference proteome</keyword>
<dbReference type="EMBL" id="FNIZ01000002">
    <property type="protein sequence ID" value="SDN98310.1"/>
    <property type="molecule type" value="Genomic_DNA"/>
</dbReference>
<dbReference type="RefSeq" id="WP_089650900.1">
    <property type="nucleotide sequence ID" value="NZ_FNIZ01000002.1"/>
</dbReference>
<keyword evidence="1" id="KW-0472">Membrane</keyword>
<feature type="transmembrane region" description="Helical" evidence="1">
    <location>
        <begin position="177"/>
        <end position="199"/>
    </location>
</feature>
<protein>
    <submittedName>
        <fullName evidence="3">Undecaprenyl-diphosphatase</fullName>
    </submittedName>
</protein>
<feature type="transmembrane region" description="Helical" evidence="1">
    <location>
        <begin position="126"/>
        <end position="147"/>
    </location>
</feature>
<feature type="transmembrane region" description="Helical" evidence="1">
    <location>
        <begin position="154"/>
        <end position="171"/>
    </location>
</feature>